<proteinExistence type="predicted"/>
<dbReference type="PANTHER" id="PTHR43317:SF1">
    <property type="entry name" value="THERMOSPERMINE SYNTHASE ACAULIS5"/>
    <property type="match status" value="1"/>
</dbReference>
<comment type="caution">
    <text evidence="3">The sequence shown here is derived from an EMBL/GenBank/DDBJ whole genome shotgun (WGS) entry which is preliminary data.</text>
</comment>
<evidence type="ECO:0000256" key="2">
    <source>
        <dbReference type="SAM" id="MobiDB-lite"/>
    </source>
</evidence>
<protein>
    <submittedName>
        <fullName evidence="3">Spermidine synthase</fullName>
    </submittedName>
</protein>
<name>A0A852VUQ2_9MICO</name>
<dbReference type="Proteomes" id="UP000554054">
    <property type="component" value="Unassembled WGS sequence"/>
</dbReference>
<evidence type="ECO:0000313" key="3">
    <source>
        <dbReference type="EMBL" id="NYF98004.1"/>
    </source>
</evidence>
<dbReference type="EMBL" id="JACCAE010000001">
    <property type="protein sequence ID" value="NYF98004.1"/>
    <property type="molecule type" value="Genomic_DNA"/>
</dbReference>
<feature type="region of interest" description="Disordered" evidence="2">
    <location>
        <begin position="259"/>
        <end position="290"/>
    </location>
</feature>
<dbReference type="AlphaFoldDB" id="A0A852VUQ2"/>
<sequence length="290" mass="31192">MGEQTEIEFVPDEHGGVTVMRDGHPQSHVDVEDPEHLVFEYVQHMAAAIDAIFPGSDPIGVTHVGGAGLSLPRWVHATRPGSPQIVLEPDERLTAAVREELPLPRGHRIRVRPQLGRPGVAALKDASAHVVLVDAFDEGRVPADLQTLEFFAEVARVLRPDGFVAMNCPDEPAWKHVKDVVAGLQEAFRPLRGSAAGGLAPQRAGGEASLALVAMRDVMKGRRYGNTVLLASPGSIDADEVRRQVGRWPFPSGVLAGASLTRRTSGGKPILDGEFRPSPTAPDPGVWRTR</sequence>
<dbReference type="SUPFAM" id="SSF53335">
    <property type="entry name" value="S-adenosyl-L-methionine-dependent methyltransferases"/>
    <property type="match status" value="1"/>
</dbReference>
<organism evidence="3 4">
    <name type="scientific">Janibacter cremeus</name>
    <dbReference type="NCBI Taxonomy" id="1285192"/>
    <lineage>
        <taxon>Bacteria</taxon>
        <taxon>Bacillati</taxon>
        <taxon>Actinomycetota</taxon>
        <taxon>Actinomycetes</taxon>
        <taxon>Micrococcales</taxon>
        <taxon>Intrasporangiaceae</taxon>
        <taxon>Janibacter</taxon>
    </lineage>
</organism>
<accession>A0A852VUQ2</accession>
<evidence type="ECO:0000313" key="4">
    <source>
        <dbReference type="Proteomes" id="UP000554054"/>
    </source>
</evidence>
<gene>
    <name evidence="3" type="ORF">BJY20_001396</name>
</gene>
<dbReference type="NCBIfam" id="NF037959">
    <property type="entry name" value="MFS_SpdSyn"/>
    <property type="match status" value="1"/>
</dbReference>
<dbReference type="RefSeq" id="WP_343062806.1">
    <property type="nucleotide sequence ID" value="NZ_JACCAE010000001.1"/>
</dbReference>
<dbReference type="PANTHER" id="PTHR43317">
    <property type="entry name" value="THERMOSPERMINE SYNTHASE ACAULIS5"/>
    <property type="match status" value="1"/>
</dbReference>
<keyword evidence="1" id="KW-0620">Polyamine biosynthesis</keyword>
<dbReference type="GO" id="GO:0006596">
    <property type="term" value="P:polyamine biosynthetic process"/>
    <property type="evidence" value="ECO:0007669"/>
    <property type="project" value="UniProtKB-KW"/>
</dbReference>
<keyword evidence="4" id="KW-1185">Reference proteome</keyword>
<reference evidence="3 4" key="1">
    <citation type="submission" date="2020-07" db="EMBL/GenBank/DDBJ databases">
        <title>Sequencing the genomes of 1000 actinobacteria strains.</title>
        <authorList>
            <person name="Klenk H.-P."/>
        </authorList>
    </citation>
    <scope>NUCLEOTIDE SEQUENCE [LARGE SCALE GENOMIC DNA]</scope>
    <source>
        <strain evidence="3 4">DSM 26154</strain>
    </source>
</reference>
<dbReference type="InterPro" id="IPR029063">
    <property type="entry name" value="SAM-dependent_MTases_sf"/>
</dbReference>
<evidence type="ECO:0000256" key="1">
    <source>
        <dbReference type="ARBA" id="ARBA00023115"/>
    </source>
</evidence>
<dbReference type="Gene3D" id="3.40.50.150">
    <property type="entry name" value="Vaccinia Virus protein VP39"/>
    <property type="match status" value="1"/>
</dbReference>